<feature type="compositionally biased region" description="Low complexity" evidence="1">
    <location>
        <begin position="668"/>
        <end position="680"/>
    </location>
</feature>
<protein>
    <recommendedName>
        <fullName evidence="2">LsmAD domain-containing protein</fullName>
    </recommendedName>
</protein>
<feature type="non-terminal residue" evidence="3">
    <location>
        <position position="795"/>
    </location>
</feature>
<accession>A0A8S4A646</accession>
<evidence type="ECO:0000313" key="3">
    <source>
        <dbReference type="EMBL" id="CAG5135762.1"/>
    </source>
</evidence>
<dbReference type="Pfam" id="PF06741">
    <property type="entry name" value="LsmAD"/>
    <property type="match status" value="1"/>
</dbReference>
<feature type="compositionally biased region" description="Low complexity" evidence="1">
    <location>
        <begin position="610"/>
        <end position="630"/>
    </location>
</feature>
<dbReference type="InterPro" id="IPR045117">
    <property type="entry name" value="ATXN2-like"/>
</dbReference>
<feature type="compositionally biased region" description="Low complexity" evidence="1">
    <location>
        <begin position="40"/>
        <end position="50"/>
    </location>
</feature>
<dbReference type="Proteomes" id="UP000678393">
    <property type="component" value="Unassembled WGS sequence"/>
</dbReference>
<dbReference type="PANTHER" id="PTHR12854">
    <property type="entry name" value="ATAXIN 2-RELATED"/>
    <property type="match status" value="1"/>
</dbReference>
<dbReference type="AlphaFoldDB" id="A0A8S4A646"/>
<feature type="compositionally biased region" description="Low complexity" evidence="1">
    <location>
        <begin position="311"/>
        <end position="327"/>
    </location>
</feature>
<feature type="compositionally biased region" description="Polar residues" evidence="1">
    <location>
        <begin position="477"/>
        <end position="490"/>
    </location>
</feature>
<dbReference type="OrthoDB" id="2275718at2759"/>
<dbReference type="PANTHER" id="PTHR12854:SF7">
    <property type="entry name" value="ATAXIN-2 HOMOLOG"/>
    <property type="match status" value="1"/>
</dbReference>
<feature type="region of interest" description="Disordered" evidence="1">
    <location>
        <begin position="1"/>
        <end position="53"/>
    </location>
</feature>
<sequence>MSTALQNPRNRNRSRQQHAPGRGGYASAVHYRRETPEPEPSQTSQSSSSPVRGIYSDPRTVMILCSFVGTQTTVKTRNGDRYKGHTVSFSEKGDIAMIDVKADDEHTKNPKQSGLIITKEDFVVCKTNGVDFKGLFTSSDFTDSGIASRMNGSTETSMKELQPWQDDDAPDTNSSFLGECDGWDSTSMFQANRDKFNVKSTYNEDLLDYTTKLPDPSSEGYEEKEKFAQRLAEEIEHSEVYQARIAEELKDGDEEALFSAVHRGNEPGAHSSRHQGSSAGSGKNNYIAPALREEGEQTMRNDSYRTQGRGPPHSAGHSQQPPQHSHQNMQQTARQMNNQFHSSPPAGGPMNRSMQQHAPPGVSQHHQQHRPPPHHHQQPVSPSQHPGKPHPPHSYSQNAPPTSSPLASQSHQLPPQTQHPPPQKLGAHYKQSPIQQSASIRGASVNGPLGPPPVTQDIRQTVPLPTNKEAEKCAEVTSPTTPQVESQQVYHQKPPVLGPPPASSSAGGQKVPEAHMSASSSSSSLVDAQQVGSHQIPPATQAAPAPDRRVGRGAETSPEERNKIGQSLHDFQKNFILESNGGTSQEPVRQDGIIDSSAVSTSPTTSNVGTTTTTAAAPEAPAQPTEQAAEVLAKAESLEESQSAQKSKLNPNAKEFKPKTQPVQIETQSPSPQPRSSPHIQQMVNYSPQQTVLVPYNYIMANPLNAQRKRATVSLGAGVDLAAHQVTGQPLLATQPHSMMYLQPAGQALPAAYQFYSSQMISPRMMAPGSLSMAQAGQVAGMEQAASQHQPQPVF</sequence>
<evidence type="ECO:0000313" key="4">
    <source>
        <dbReference type="Proteomes" id="UP000678393"/>
    </source>
</evidence>
<dbReference type="SMART" id="SM01272">
    <property type="entry name" value="LsmAD"/>
    <property type="match status" value="1"/>
</dbReference>
<feature type="compositionally biased region" description="Basic and acidic residues" evidence="1">
    <location>
        <begin position="546"/>
        <end position="563"/>
    </location>
</feature>
<organism evidence="3 4">
    <name type="scientific">Candidula unifasciata</name>
    <dbReference type="NCBI Taxonomy" id="100452"/>
    <lineage>
        <taxon>Eukaryota</taxon>
        <taxon>Metazoa</taxon>
        <taxon>Spiralia</taxon>
        <taxon>Lophotrochozoa</taxon>
        <taxon>Mollusca</taxon>
        <taxon>Gastropoda</taxon>
        <taxon>Heterobranchia</taxon>
        <taxon>Euthyneura</taxon>
        <taxon>Panpulmonata</taxon>
        <taxon>Eupulmonata</taxon>
        <taxon>Stylommatophora</taxon>
        <taxon>Helicina</taxon>
        <taxon>Helicoidea</taxon>
        <taxon>Geomitridae</taxon>
        <taxon>Candidula</taxon>
    </lineage>
</organism>
<gene>
    <name evidence="3" type="ORF">CUNI_LOCUS21320</name>
</gene>
<feature type="compositionally biased region" description="Polar residues" evidence="1">
    <location>
        <begin position="328"/>
        <end position="342"/>
    </location>
</feature>
<dbReference type="GO" id="GO:0003729">
    <property type="term" value="F:mRNA binding"/>
    <property type="evidence" value="ECO:0007669"/>
    <property type="project" value="TreeGrafter"/>
</dbReference>
<keyword evidence="4" id="KW-1185">Reference proteome</keyword>
<feature type="compositionally biased region" description="Polar residues" evidence="1">
    <location>
        <begin position="394"/>
        <end position="407"/>
    </location>
</feature>
<feature type="compositionally biased region" description="Basic and acidic residues" evidence="1">
    <location>
        <begin position="291"/>
        <end position="303"/>
    </location>
</feature>
<dbReference type="GO" id="GO:0034063">
    <property type="term" value="P:stress granule assembly"/>
    <property type="evidence" value="ECO:0007669"/>
    <property type="project" value="TreeGrafter"/>
</dbReference>
<dbReference type="InterPro" id="IPR009818">
    <property type="entry name" value="PAM2_motif"/>
</dbReference>
<comment type="caution">
    <text evidence="3">The sequence shown here is derived from an EMBL/GenBank/DDBJ whole genome shotgun (WGS) entry which is preliminary data.</text>
</comment>
<evidence type="ECO:0000259" key="2">
    <source>
        <dbReference type="SMART" id="SM01272"/>
    </source>
</evidence>
<feature type="compositionally biased region" description="Polar residues" evidence="1">
    <location>
        <begin position="274"/>
        <end position="284"/>
    </location>
</feature>
<reference evidence="3" key="1">
    <citation type="submission" date="2021-04" db="EMBL/GenBank/DDBJ databases">
        <authorList>
            <consortium name="Molecular Ecology Group"/>
        </authorList>
    </citation>
    <scope>NUCLEOTIDE SEQUENCE</scope>
</reference>
<feature type="compositionally biased region" description="Basic residues" evidence="1">
    <location>
        <begin position="366"/>
        <end position="377"/>
    </location>
</feature>
<feature type="region of interest" description="Disordered" evidence="1">
    <location>
        <begin position="264"/>
        <end position="680"/>
    </location>
</feature>
<dbReference type="GO" id="GO:0010494">
    <property type="term" value="C:cytoplasmic stress granule"/>
    <property type="evidence" value="ECO:0007669"/>
    <property type="project" value="TreeGrafter"/>
</dbReference>
<dbReference type="EMBL" id="CAJHNH020008455">
    <property type="protein sequence ID" value="CAG5135762.1"/>
    <property type="molecule type" value="Genomic_DNA"/>
</dbReference>
<evidence type="ECO:0000256" key="1">
    <source>
        <dbReference type="SAM" id="MobiDB-lite"/>
    </source>
</evidence>
<feature type="domain" description="LsmAD" evidence="2">
    <location>
        <begin position="196"/>
        <end position="264"/>
    </location>
</feature>
<name>A0A8S4A646_9EUPU</name>
<proteinExistence type="predicted"/>
<feature type="compositionally biased region" description="Polar residues" evidence="1">
    <location>
        <begin position="640"/>
        <end position="650"/>
    </location>
</feature>
<dbReference type="Pfam" id="PF07145">
    <property type="entry name" value="PAM2"/>
    <property type="match status" value="1"/>
</dbReference>
<dbReference type="InterPro" id="IPR009604">
    <property type="entry name" value="LsmAD_domain"/>
</dbReference>
<feature type="compositionally biased region" description="Polar residues" evidence="1">
    <location>
        <begin position="597"/>
        <end position="609"/>
    </location>
</feature>